<dbReference type="InterPro" id="IPR002048">
    <property type="entry name" value="EF_hand_dom"/>
</dbReference>
<dbReference type="AlphaFoldDB" id="A0A6A4GBC0"/>
<dbReference type="PANTHER" id="PTHR23048">
    <property type="entry name" value="MYOSIN LIGHT CHAIN 1, 3"/>
    <property type="match status" value="1"/>
</dbReference>
<name>A0A6A4GBC0_9AGAR</name>
<dbReference type="PROSITE" id="PS50222">
    <property type="entry name" value="EF_HAND_2"/>
    <property type="match status" value="1"/>
</dbReference>
<keyword evidence="4" id="KW-1185">Reference proteome</keyword>
<keyword evidence="1" id="KW-0677">Repeat</keyword>
<evidence type="ECO:0000313" key="3">
    <source>
        <dbReference type="EMBL" id="KAE9382708.1"/>
    </source>
</evidence>
<organism evidence="3 4">
    <name type="scientific">Gymnopus androsaceus JB14</name>
    <dbReference type="NCBI Taxonomy" id="1447944"/>
    <lineage>
        <taxon>Eukaryota</taxon>
        <taxon>Fungi</taxon>
        <taxon>Dikarya</taxon>
        <taxon>Basidiomycota</taxon>
        <taxon>Agaricomycotina</taxon>
        <taxon>Agaricomycetes</taxon>
        <taxon>Agaricomycetidae</taxon>
        <taxon>Agaricales</taxon>
        <taxon>Marasmiineae</taxon>
        <taxon>Omphalotaceae</taxon>
        <taxon>Gymnopus</taxon>
    </lineage>
</organism>
<dbReference type="GO" id="GO:0016460">
    <property type="term" value="C:myosin II complex"/>
    <property type="evidence" value="ECO:0007669"/>
    <property type="project" value="TreeGrafter"/>
</dbReference>
<sequence>MALTQTLYQKAFTLFDKKGTGKVPRETVGDLLRALDQNSTQDEVTEIVASAPREGIRLSIFIQILNHPDGFKPAGTPKEFIRGNGCIGAEKLRYVPTLGENMTDVEVNELLKVVQIGADGNVNYKSFVRAILSQ</sequence>
<dbReference type="GO" id="GO:1903475">
    <property type="term" value="P:mitotic actomyosin contractile ring assembly"/>
    <property type="evidence" value="ECO:0007669"/>
    <property type="project" value="TreeGrafter"/>
</dbReference>
<gene>
    <name evidence="3" type="ORF">BT96DRAFT_968681</name>
</gene>
<dbReference type="GO" id="GO:0005509">
    <property type="term" value="F:calcium ion binding"/>
    <property type="evidence" value="ECO:0007669"/>
    <property type="project" value="InterPro"/>
</dbReference>
<evidence type="ECO:0000313" key="4">
    <source>
        <dbReference type="Proteomes" id="UP000799118"/>
    </source>
</evidence>
<evidence type="ECO:0000256" key="1">
    <source>
        <dbReference type="ARBA" id="ARBA00022737"/>
    </source>
</evidence>
<dbReference type="Gene3D" id="1.10.238.10">
    <property type="entry name" value="EF-hand"/>
    <property type="match status" value="2"/>
</dbReference>
<dbReference type="FunFam" id="1.10.238.10:FF:000178">
    <property type="entry name" value="Calmodulin-2 A"/>
    <property type="match status" value="1"/>
</dbReference>
<dbReference type="PANTHER" id="PTHR23048:SF0">
    <property type="entry name" value="CALMODULIN LIKE 3"/>
    <property type="match status" value="1"/>
</dbReference>
<protein>
    <submittedName>
        <fullName evidence="3">EF-hand</fullName>
    </submittedName>
</protein>
<feature type="domain" description="EF-hand" evidence="2">
    <location>
        <begin position="3"/>
        <end position="38"/>
    </location>
</feature>
<dbReference type="EMBL" id="ML771085">
    <property type="protein sequence ID" value="KAE9382708.1"/>
    <property type="molecule type" value="Genomic_DNA"/>
</dbReference>
<dbReference type="OrthoDB" id="26525at2759"/>
<dbReference type="SUPFAM" id="SSF47473">
    <property type="entry name" value="EF-hand"/>
    <property type="match status" value="1"/>
</dbReference>
<dbReference type="InterPro" id="IPR050230">
    <property type="entry name" value="CALM/Myosin/TropC-like"/>
</dbReference>
<reference evidence="3" key="1">
    <citation type="journal article" date="2019" name="Environ. Microbiol.">
        <title>Fungal ecological strategies reflected in gene transcription - a case study of two litter decomposers.</title>
        <authorList>
            <person name="Barbi F."/>
            <person name="Kohler A."/>
            <person name="Barry K."/>
            <person name="Baskaran P."/>
            <person name="Daum C."/>
            <person name="Fauchery L."/>
            <person name="Ihrmark K."/>
            <person name="Kuo A."/>
            <person name="LaButti K."/>
            <person name="Lipzen A."/>
            <person name="Morin E."/>
            <person name="Grigoriev I.V."/>
            <person name="Henrissat B."/>
            <person name="Lindahl B."/>
            <person name="Martin F."/>
        </authorList>
    </citation>
    <scope>NUCLEOTIDE SEQUENCE</scope>
    <source>
        <strain evidence="3">JB14</strain>
    </source>
</reference>
<accession>A0A6A4GBC0</accession>
<dbReference type="InterPro" id="IPR011992">
    <property type="entry name" value="EF-hand-dom_pair"/>
</dbReference>
<evidence type="ECO:0000259" key="2">
    <source>
        <dbReference type="PROSITE" id="PS50222"/>
    </source>
</evidence>
<dbReference type="Proteomes" id="UP000799118">
    <property type="component" value="Unassembled WGS sequence"/>
</dbReference>
<proteinExistence type="predicted"/>